<keyword evidence="7" id="KW-0813">Transport</keyword>
<evidence type="ECO:0000313" key="8">
    <source>
        <dbReference type="EMBL" id="RKD20262.1"/>
    </source>
</evidence>
<evidence type="ECO:0000256" key="2">
    <source>
        <dbReference type="ARBA" id="ARBA00005811"/>
    </source>
</evidence>
<keyword evidence="5" id="KW-1133">Transmembrane helix</keyword>
<dbReference type="GO" id="GO:0005886">
    <property type="term" value="C:plasma membrane"/>
    <property type="evidence" value="ECO:0007669"/>
    <property type="project" value="UniProtKB-SubCell"/>
</dbReference>
<dbReference type="Pfam" id="PF02472">
    <property type="entry name" value="ExbD"/>
    <property type="match status" value="1"/>
</dbReference>
<name>A0A419SBR0_9SPHI</name>
<keyword evidence="4 7" id="KW-0812">Transmembrane</keyword>
<evidence type="ECO:0000256" key="5">
    <source>
        <dbReference type="ARBA" id="ARBA00022989"/>
    </source>
</evidence>
<keyword evidence="3" id="KW-1003">Cell membrane</keyword>
<dbReference type="PANTHER" id="PTHR30558">
    <property type="entry name" value="EXBD MEMBRANE COMPONENT OF PMF-DRIVEN MACROMOLECULE IMPORT SYSTEM"/>
    <property type="match status" value="1"/>
</dbReference>
<dbReference type="GO" id="GO:0015031">
    <property type="term" value="P:protein transport"/>
    <property type="evidence" value="ECO:0007669"/>
    <property type="project" value="UniProtKB-KW"/>
</dbReference>
<reference evidence="8 9" key="1">
    <citation type="submission" date="2016-07" db="EMBL/GenBank/DDBJ databases">
        <title>Genome of Pelobium manganitolerans.</title>
        <authorList>
            <person name="Wu S."/>
            <person name="Wang G."/>
        </authorList>
    </citation>
    <scope>NUCLEOTIDE SEQUENCE [LARGE SCALE GENOMIC DNA]</scope>
    <source>
        <strain evidence="8 9">YS-25</strain>
    </source>
</reference>
<dbReference type="Proteomes" id="UP000283433">
    <property type="component" value="Unassembled WGS sequence"/>
</dbReference>
<gene>
    <name evidence="8" type="ORF">BCY91_01170</name>
</gene>
<comment type="similarity">
    <text evidence="2 7">Belongs to the ExbD/TolR family.</text>
</comment>
<protein>
    <submittedName>
        <fullName evidence="8">Biopolymer transporter ExbD</fullName>
    </submittedName>
</protein>
<dbReference type="RefSeq" id="WP_120180178.1">
    <property type="nucleotide sequence ID" value="NZ_CBINCU010000001.1"/>
</dbReference>
<dbReference type="AlphaFoldDB" id="A0A419SBR0"/>
<evidence type="ECO:0000256" key="7">
    <source>
        <dbReference type="RuleBase" id="RU003879"/>
    </source>
</evidence>
<organism evidence="8 9">
    <name type="scientific">Pelobium manganitolerans</name>
    <dbReference type="NCBI Taxonomy" id="1842495"/>
    <lineage>
        <taxon>Bacteria</taxon>
        <taxon>Pseudomonadati</taxon>
        <taxon>Bacteroidota</taxon>
        <taxon>Sphingobacteriia</taxon>
        <taxon>Sphingobacteriales</taxon>
        <taxon>Sphingobacteriaceae</taxon>
        <taxon>Pelobium</taxon>
    </lineage>
</organism>
<dbReference type="GO" id="GO:0022857">
    <property type="term" value="F:transmembrane transporter activity"/>
    <property type="evidence" value="ECO:0007669"/>
    <property type="project" value="InterPro"/>
</dbReference>
<evidence type="ECO:0000256" key="4">
    <source>
        <dbReference type="ARBA" id="ARBA00022692"/>
    </source>
</evidence>
<keyword evidence="7" id="KW-0653">Protein transport</keyword>
<dbReference type="PANTHER" id="PTHR30558:SF3">
    <property type="entry name" value="BIOPOLYMER TRANSPORT PROTEIN EXBD-RELATED"/>
    <property type="match status" value="1"/>
</dbReference>
<evidence type="ECO:0000256" key="1">
    <source>
        <dbReference type="ARBA" id="ARBA00004162"/>
    </source>
</evidence>
<dbReference type="OrthoDB" id="9793581at2"/>
<comment type="subcellular location">
    <subcellularLocation>
        <location evidence="1">Cell membrane</location>
        <topology evidence="1">Single-pass membrane protein</topology>
    </subcellularLocation>
    <subcellularLocation>
        <location evidence="7">Cell membrane</location>
        <topology evidence="7">Single-pass type II membrane protein</topology>
    </subcellularLocation>
</comment>
<evidence type="ECO:0000256" key="6">
    <source>
        <dbReference type="ARBA" id="ARBA00023136"/>
    </source>
</evidence>
<keyword evidence="9" id="KW-1185">Reference proteome</keyword>
<evidence type="ECO:0000256" key="3">
    <source>
        <dbReference type="ARBA" id="ARBA00022475"/>
    </source>
</evidence>
<comment type="caution">
    <text evidence="8">The sequence shown here is derived from an EMBL/GenBank/DDBJ whole genome shotgun (WGS) entry which is preliminary data.</text>
</comment>
<keyword evidence="6" id="KW-0472">Membrane</keyword>
<dbReference type="EMBL" id="MBTA01000001">
    <property type="protein sequence ID" value="RKD20262.1"/>
    <property type="molecule type" value="Genomic_DNA"/>
</dbReference>
<evidence type="ECO:0000313" key="9">
    <source>
        <dbReference type="Proteomes" id="UP000283433"/>
    </source>
</evidence>
<proteinExistence type="inferred from homology"/>
<accession>A0A419SBR0</accession>
<sequence>MPKVKIKRKSTVTDMTAMCDVAFLLLTFFILTATARQPEALEVDIPSSTVTFKLPDTDISTLTVGQGKVFFGVVGQDVRVNTLERMGEQYNMTFTDEEKKRFAVIENFGVPMASLKEFIAMKQSDRLKLQQPGIPCDSGANNELKQWILQARYATKELHNVDLRFSIKGDSKEEYPMVRKVIDILQDQKINKFSLITSLEGTN</sequence>
<dbReference type="InterPro" id="IPR003400">
    <property type="entry name" value="ExbD"/>
</dbReference>